<organism evidence="1 2">
    <name type="scientific">Marasmius oreades</name>
    <name type="common">fairy-ring Marasmius</name>
    <dbReference type="NCBI Taxonomy" id="181124"/>
    <lineage>
        <taxon>Eukaryota</taxon>
        <taxon>Fungi</taxon>
        <taxon>Dikarya</taxon>
        <taxon>Basidiomycota</taxon>
        <taxon>Agaricomycotina</taxon>
        <taxon>Agaricomycetes</taxon>
        <taxon>Agaricomycetidae</taxon>
        <taxon>Agaricales</taxon>
        <taxon>Marasmiineae</taxon>
        <taxon>Marasmiaceae</taxon>
        <taxon>Marasmius</taxon>
    </lineage>
</organism>
<evidence type="ECO:0000313" key="1">
    <source>
        <dbReference type="EMBL" id="KAG7089062.1"/>
    </source>
</evidence>
<name>A0A9P7RT92_9AGAR</name>
<dbReference type="KEGG" id="more:E1B28_010772"/>
<dbReference type="OrthoDB" id="3250441at2759"/>
<accession>A0A9P7RT92</accession>
<proteinExistence type="predicted"/>
<comment type="caution">
    <text evidence="1">The sequence shown here is derived from an EMBL/GenBank/DDBJ whole genome shotgun (WGS) entry which is preliminary data.</text>
</comment>
<dbReference type="RefSeq" id="XP_043005532.1">
    <property type="nucleotide sequence ID" value="XM_043155750.1"/>
</dbReference>
<evidence type="ECO:0000313" key="2">
    <source>
        <dbReference type="Proteomes" id="UP001049176"/>
    </source>
</evidence>
<dbReference type="EMBL" id="CM032187">
    <property type="protein sequence ID" value="KAG7089062.1"/>
    <property type="molecule type" value="Genomic_DNA"/>
</dbReference>
<keyword evidence="2" id="KW-1185">Reference proteome</keyword>
<protein>
    <submittedName>
        <fullName evidence="1">Uncharacterized protein</fullName>
    </submittedName>
</protein>
<reference evidence="1" key="1">
    <citation type="journal article" date="2021" name="Genome Biol. Evol.">
        <title>The assembled and annotated genome of the fairy-ring fungus Marasmius oreades.</title>
        <authorList>
            <person name="Hiltunen M."/>
            <person name="Ament-Velasquez S.L."/>
            <person name="Johannesson H."/>
        </authorList>
    </citation>
    <scope>NUCLEOTIDE SEQUENCE</scope>
    <source>
        <strain evidence="1">03SP1</strain>
    </source>
</reference>
<gene>
    <name evidence="1" type="ORF">E1B28_010772</name>
</gene>
<dbReference type="GeneID" id="66079847"/>
<sequence>MFGPADWRTSVNRGSATPVAVWDLAMLLEEKNEKGAGGNPQLQGFFSRLHALQGLKNEGKFSSSNFPCIILSISSTLFEVSLTVMTQVLLVEDVFRADIRGGPHLEKDILTLACALTIVAEGLQDLQIYYHMIFTQDDDK</sequence>
<dbReference type="Proteomes" id="UP001049176">
    <property type="component" value="Chromosome 7"/>
</dbReference>
<dbReference type="AlphaFoldDB" id="A0A9P7RT92"/>